<reference evidence="11 12" key="1">
    <citation type="journal article" date="2017" name="PLoS Biol.">
        <title>The sea cucumber genome provides insights into morphological evolution and visceral regeneration.</title>
        <authorList>
            <person name="Zhang X."/>
            <person name="Sun L."/>
            <person name="Yuan J."/>
            <person name="Sun Y."/>
            <person name="Gao Y."/>
            <person name="Zhang L."/>
            <person name="Li S."/>
            <person name="Dai H."/>
            <person name="Hamel J.F."/>
            <person name="Liu C."/>
            <person name="Yu Y."/>
            <person name="Liu S."/>
            <person name="Lin W."/>
            <person name="Guo K."/>
            <person name="Jin S."/>
            <person name="Xu P."/>
            <person name="Storey K.B."/>
            <person name="Huan P."/>
            <person name="Zhang T."/>
            <person name="Zhou Y."/>
            <person name="Zhang J."/>
            <person name="Lin C."/>
            <person name="Li X."/>
            <person name="Xing L."/>
            <person name="Huo D."/>
            <person name="Sun M."/>
            <person name="Wang L."/>
            <person name="Mercier A."/>
            <person name="Li F."/>
            <person name="Yang H."/>
            <person name="Xiang J."/>
        </authorList>
    </citation>
    <scope>NUCLEOTIDE SEQUENCE [LARGE SCALE GENOMIC DNA]</scope>
    <source>
        <strain evidence="11">Shaxun</strain>
        <tissue evidence="11">Muscle</tissue>
    </source>
</reference>
<evidence type="ECO:0000256" key="1">
    <source>
        <dbReference type="ARBA" id="ARBA00003566"/>
    </source>
</evidence>
<evidence type="ECO:0000313" key="12">
    <source>
        <dbReference type="Proteomes" id="UP000230750"/>
    </source>
</evidence>
<evidence type="ECO:0000256" key="3">
    <source>
        <dbReference type="ARBA" id="ARBA00022448"/>
    </source>
</evidence>
<protein>
    <recommendedName>
        <fullName evidence="9">Vesicle transport protein</fullName>
    </recommendedName>
</protein>
<dbReference type="GO" id="GO:0016192">
    <property type="term" value="P:vesicle-mediated transport"/>
    <property type="evidence" value="ECO:0007669"/>
    <property type="project" value="InterPro"/>
</dbReference>
<dbReference type="GO" id="GO:0005737">
    <property type="term" value="C:cytoplasm"/>
    <property type="evidence" value="ECO:0007669"/>
    <property type="project" value="UniProtKB-ARBA"/>
</dbReference>
<organism evidence="11 12">
    <name type="scientific">Stichopus japonicus</name>
    <name type="common">Sea cucumber</name>
    <dbReference type="NCBI Taxonomy" id="307972"/>
    <lineage>
        <taxon>Eukaryota</taxon>
        <taxon>Metazoa</taxon>
        <taxon>Echinodermata</taxon>
        <taxon>Eleutherozoa</taxon>
        <taxon>Echinozoa</taxon>
        <taxon>Holothuroidea</taxon>
        <taxon>Aspidochirotacea</taxon>
        <taxon>Aspidochirotida</taxon>
        <taxon>Stichopodidae</taxon>
        <taxon>Apostichopus</taxon>
    </lineage>
</organism>
<sequence>MADLNADLKSYLSKSKNGGASSSGNKSSATHLTSVTSWFSSSKRSSDNETYTADEEPLMSEQDSTNGWFNQAQKDPFCPTLSKKQRILGFMLLLVSGLCCFILAWLFLPMLAIKPRKFALLYTMGSVFTIGSFSILWGPANHIKHLFSYQRLPFTAVYFGTIFATLYFVFVKRSTLLTLICSICQLLALVWYLVSYIPGGQTGLTFFTKLFATVAGKTISSTMPV</sequence>
<evidence type="ECO:0000256" key="8">
    <source>
        <dbReference type="ARBA" id="ARBA00025800"/>
    </source>
</evidence>
<accession>A0A2G8JXC8</accession>
<feature type="transmembrane region" description="Helical" evidence="9">
    <location>
        <begin position="87"/>
        <end position="108"/>
    </location>
</feature>
<comment type="similarity">
    <text evidence="8 9">Belongs to the SFT2 family.</text>
</comment>
<evidence type="ECO:0000256" key="4">
    <source>
        <dbReference type="ARBA" id="ARBA00022692"/>
    </source>
</evidence>
<dbReference type="OrthoDB" id="660759at2759"/>
<comment type="caution">
    <text evidence="11">The sequence shown here is derived from an EMBL/GenBank/DDBJ whole genome shotgun (WGS) entry which is preliminary data.</text>
</comment>
<dbReference type="Pfam" id="PF04178">
    <property type="entry name" value="Got1"/>
    <property type="match status" value="1"/>
</dbReference>
<dbReference type="GO" id="GO:0015031">
    <property type="term" value="P:protein transport"/>
    <property type="evidence" value="ECO:0007669"/>
    <property type="project" value="UniProtKB-KW"/>
</dbReference>
<feature type="region of interest" description="Disordered" evidence="10">
    <location>
        <begin position="1"/>
        <end position="62"/>
    </location>
</feature>
<comment type="subcellular location">
    <subcellularLocation>
        <location evidence="2 9">Membrane</location>
        <topology evidence="2 9">Multi-pass membrane protein</topology>
    </subcellularLocation>
</comment>
<evidence type="ECO:0000256" key="5">
    <source>
        <dbReference type="ARBA" id="ARBA00022927"/>
    </source>
</evidence>
<feature type="transmembrane region" description="Helical" evidence="9">
    <location>
        <begin position="176"/>
        <end position="194"/>
    </location>
</feature>
<dbReference type="STRING" id="307972.A0A2G8JXC8"/>
<dbReference type="PANTHER" id="PTHR23137:SF36">
    <property type="entry name" value="VESICLE TRANSPORT PROTEIN SFT2C"/>
    <property type="match status" value="1"/>
</dbReference>
<keyword evidence="5 9" id="KW-0653">Protein transport</keyword>
<dbReference type="EMBL" id="MRZV01001127">
    <property type="protein sequence ID" value="PIK40393.1"/>
    <property type="molecule type" value="Genomic_DNA"/>
</dbReference>
<evidence type="ECO:0000256" key="9">
    <source>
        <dbReference type="RuleBase" id="RU363111"/>
    </source>
</evidence>
<feature type="compositionally biased region" description="Polar residues" evidence="10">
    <location>
        <begin position="30"/>
        <end position="51"/>
    </location>
</feature>
<comment type="function">
    <text evidence="1 9">May be involved in fusion of retrograde transport vesicles derived from an endocytic compartment with the Golgi complex.</text>
</comment>
<keyword evidence="12" id="KW-1185">Reference proteome</keyword>
<feature type="transmembrane region" description="Helical" evidence="9">
    <location>
        <begin position="120"/>
        <end position="140"/>
    </location>
</feature>
<dbReference type="InterPro" id="IPR011691">
    <property type="entry name" value="Vesicle_transpt_SFT2"/>
</dbReference>
<evidence type="ECO:0000256" key="6">
    <source>
        <dbReference type="ARBA" id="ARBA00022989"/>
    </source>
</evidence>
<keyword evidence="7 9" id="KW-0472">Membrane</keyword>
<dbReference type="InterPro" id="IPR007305">
    <property type="entry name" value="Vesicle_transpt_Got1/SFT2"/>
</dbReference>
<dbReference type="GO" id="GO:0016020">
    <property type="term" value="C:membrane"/>
    <property type="evidence" value="ECO:0007669"/>
    <property type="project" value="UniProtKB-SubCell"/>
</dbReference>
<evidence type="ECO:0000313" key="11">
    <source>
        <dbReference type="EMBL" id="PIK40393.1"/>
    </source>
</evidence>
<gene>
    <name evidence="11" type="ORF">BSL78_22746</name>
</gene>
<evidence type="ECO:0000256" key="2">
    <source>
        <dbReference type="ARBA" id="ARBA00004141"/>
    </source>
</evidence>
<dbReference type="AlphaFoldDB" id="A0A2G8JXC8"/>
<dbReference type="Proteomes" id="UP000230750">
    <property type="component" value="Unassembled WGS sequence"/>
</dbReference>
<evidence type="ECO:0000256" key="10">
    <source>
        <dbReference type="SAM" id="MobiDB-lite"/>
    </source>
</evidence>
<keyword evidence="3 9" id="KW-0813">Transport</keyword>
<dbReference type="GO" id="GO:0012505">
    <property type="term" value="C:endomembrane system"/>
    <property type="evidence" value="ECO:0007669"/>
    <property type="project" value="UniProtKB-ARBA"/>
</dbReference>
<dbReference type="PANTHER" id="PTHR23137">
    <property type="entry name" value="VESICLE TRANSPORT PROTEIN-RELATED"/>
    <property type="match status" value="1"/>
</dbReference>
<name>A0A2G8JXC8_STIJA</name>
<keyword evidence="4 9" id="KW-0812">Transmembrane</keyword>
<feature type="transmembrane region" description="Helical" evidence="9">
    <location>
        <begin position="152"/>
        <end position="170"/>
    </location>
</feature>
<feature type="compositionally biased region" description="Low complexity" evidence="10">
    <location>
        <begin position="13"/>
        <end position="29"/>
    </location>
</feature>
<keyword evidence="6 9" id="KW-1133">Transmembrane helix</keyword>
<proteinExistence type="inferred from homology"/>
<evidence type="ECO:0000256" key="7">
    <source>
        <dbReference type="ARBA" id="ARBA00023136"/>
    </source>
</evidence>